<organism evidence="4 5">
    <name type="scientific">Sporosarcina newyorkensis</name>
    <dbReference type="NCBI Taxonomy" id="759851"/>
    <lineage>
        <taxon>Bacteria</taxon>
        <taxon>Bacillati</taxon>
        <taxon>Bacillota</taxon>
        <taxon>Bacilli</taxon>
        <taxon>Bacillales</taxon>
        <taxon>Caryophanaceae</taxon>
        <taxon>Sporosarcina</taxon>
    </lineage>
</organism>
<gene>
    <name evidence="4" type="ORF">SAMN04244570_3239</name>
</gene>
<feature type="signal peptide" evidence="2">
    <location>
        <begin position="1"/>
        <end position="19"/>
    </location>
</feature>
<sequence>MSKKYMLLFLIMVMAILTACGESDSTMETSASKADGDKSKNEGVYEPVSVKTKNGPIQYEEMPRRVVTQDLHTLELMLRLGLEEHIAGTVGANPDHVLPEFEEAFSRIPVVSRGMQPSKEVLLEVDPDFVYAGWDTLFQEERLGSVKKLNELGIKTYTHESSNIIGPTLDDVYQDIRNIGLIFKVEDRADELIESLQHSIRDVGKQIDEQIGTVEEPVSVFIYDSGTDIPFTATQTILTEMIRLAGGENIFGDIPKNWTTVNWEDVVERNPKVIVIMDYGEMTAEQKKDVLFSNPALTGIDAIKNDRVAVMPLDYTFEGVRIPTTIEMLAKSFYPEAFEN</sequence>
<dbReference type="InterPro" id="IPR050902">
    <property type="entry name" value="ABC_Transporter_SBP"/>
</dbReference>
<dbReference type="EMBL" id="FUYJ01000007">
    <property type="protein sequence ID" value="SKB03683.1"/>
    <property type="molecule type" value="Genomic_DNA"/>
</dbReference>
<evidence type="ECO:0000256" key="2">
    <source>
        <dbReference type="SAM" id="SignalP"/>
    </source>
</evidence>
<dbReference type="AlphaFoldDB" id="A0A1T4YPR1"/>
<name>A0A1T4YPR1_9BACL</name>
<feature type="domain" description="Fe/B12 periplasmic-binding" evidence="3">
    <location>
        <begin position="65"/>
        <end position="340"/>
    </location>
</feature>
<dbReference type="Proteomes" id="UP000190042">
    <property type="component" value="Unassembled WGS sequence"/>
</dbReference>
<comment type="similarity">
    <text evidence="1">Belongs to the bacterial solute-binding protein 8 family.</text>
</comment>
<feature type="chain" id="PRO_5039081266" evidence="2">
    <location>
        <begin position="20"/>
        <end position="340"/>
    </location>
</feature>
<protein>
    <submittedName>
        <fullName evidence="4">Iron complex transport system substrate-binding protein</fullName>
    </submittedName>
</protein>
<evidence type="ECO:0000259" key="3">
    <source>
        <dbReference type="PROSITE" id="PS50983"/>
    </source>
</evidence>
<dbReference type="InterPro" id="IPR002491">
    <property type="entry name" value="ABC_transptr_periplasmic_BD"/>
</dbReference>
<accession>A0A1T4YPR1</accession>
<dbReference type="PROSITE" id="PS51257">
    <property type="entry name" value="PROKAR_LIPOPROTEIN"/>
    <property type="match status" value="1"/>
</dbReference>
<dbReference type="PANTHER" id="PTHR30535">
    <property type="entry name" value="VITAMIN B12-BINDING PROTEIN"/>
    <property type="match status" value="1"/>
</dbReference>
<reference evidence="5" key="1">
    <citation type="submission" date="2017-02" db="EMBL/GenBank/DDBJ databases">
        <authorList>
            <person name="Varghese N."/>
            <person name="Submissions S."/>
        </authorList>
    </citation>
    <scope>NUCLEOTIDE SEQUENCE [LARGE SCALE GENOMIC DNA]</scope>
    <source>
        <strain evidence="5">DSM 23966</strain>
    </source>
</reference>
<keyword evidence="5" id="KW-1185">Reference proteome</keyword>
<dbReference type="RefSeq" id="WP_078818328.1">
    <property type="nucleotide sequence ID" value="NZ_FUYJ01000007.1"/>
</dbReference>
<evidence type="ECO:0000313" key="4">
    <source>
        <dbReference type="EMBL" id="SKB03683.1"/>
    </source>
</evidence>
<dbReference type="Gene3D" id="3.40.50.1980">
    <property type="entry name" value="Nitrogenase molybdenum iron protein domain"/>
    <property type="match status" value="2"/>
</dbReference>
<evidence type="ECO:0000256" key="1">
    <source>
        <dbReference type="ARBA" id="ARBA00008814"/>
    </source>
</evidence>
<proteinExistence type="inferred from homology"/>
<dbReference type="PROSITE" id="PS50983">
    <property type="entry name" value="FE_B12_PBP"/>
    <property type="match status" value="1"/>
</dbReference>
<evidence type="ECO:0000313" key="5">
    <source>
        <dbReference type="Proteomes" id="UP000190042"/>
    </source>
</evidence>
<keyword evidence="2" id="KW-0732">Signal</keyword>
<dbReference type="SUPFAM" id="SSF53807">
    <property type="entry name" value="Helical backbone' metal receptor"/>
    <property type="match status" value="1"/>
</dbReference>
<dbReference type="Pfam" id="PF01497">
    <property type="entry name" value="Peripla_BP_2"/>
    <property type="match status" value="1"/>
</dbReference>
<dbReference type="PANTHER" id="PTHR30535:SF7">
    <property type="entry name" value="IRON(III) DICITRATE-BINDING PROTEIN"/>
    <property type="match status" value="1"/>
</dbReference>